<organism evidence="2">
    <name type="scientific">Solibacter usitatus (strain Ellin6076)</name>
    <dbReference type="NCBI Taxonomy" id="234267"/>
    <lineage>
        <taxon>Bacteria</taxon>
        <taxon>Pseudomonadati</taxon>
        <taxon>Acidobacteriota</taxon>
        <taxon>Terriglobia</taxon>
        <taxon>Bryobacterales</taxon>
        <taxon>Solibacteraceae</taxon>
        <taxon>Candidatus Solibacter</taxon>
    </lineage>
</organism>
<dbReference type="EMBL" id="CP000473">
    <property type="protein sequence ID" value="ABJ85039.1"/>
    <property type="molecule type" value="Genomic_DNA"/>
</dbReference>
<accession>Q01Z76</accession>
<evidence type="ECO:0000259" key="1">
    <source>
        <dbReference type="Pfam" id="PF13598"/>
    </source>
</evidence>
<reference evidence="2" key="1">
    <citation type="submission" date="2006-10" db="EMBL/GenBank/DDBJ databases">
        <title>Complete sequence of Solibacter usitatus Ellin6076.</title>
        <authorList>
            <consortium name="US DOE Joint Genome Institute"/>
            <person name="Copeland A."/>
            <person name="Lucas S."/>
            <person name="Lapidus A."/>
            <person name="Barry K."/>
            <person name="Detter J.C."/>
            <person name="Glavina del Rio T."/>
            <person name="Hammon N."/>
            <person name="Israni S."/>
            <person name="Dalin E."/>
            <person name="Tice H."/>
            <person name="Pitluck S."/>
            <person name="Thompson L.S."/>
            <person name="Brettin T."/>
            <person name="Bruce D."/>
            <person name="Han C."/>
            <person name="Tapia R."/>
            <person name="Gilna P."/>
            <person name="Schmutz J."/>
            <person name="Larimer F."/>
            <person name="Land M."/>
            <person name="Hauser L."/>
            <person name="Kyrpides N."/>
            <person name="Mikhailova N."/>
            <person name="Janssen P.H."/>
            <person name="Kuske C.R."/>
            <person name="Richardson P."/>
        </authorList>
    </citation>
    <scope>NUCLEOTIDE SEQUENCE</scope>
    <source>
        <strain evidence="2">Ellin6076</strain>
    </source>
</reference>
<dbReference type="Pfam" id="PF13598">
    <property type="entry name" value="DUF4139"/>
    <property type="match status" value="1"/>
</dbReference>
<feature type="domain" description="DUF4139" evidence="1">
    <location>
        <begin position="207"/>
        <end position="506"/>
    </location>
</feature>
<dbReference type="KEGG" id="sus:Acid_4074"/>
<sequence precursor="true">MTTTYVTGVCARAAAVGAAFTVMAWGADPALTIYNQNFAVIRETVPVDLKAGNNVVRFTNATAHVEPDSVILRDPSGRLAVQVLEQNYRNDPVTQDRLLALYEGKTIEFVVRNADGTERVVQGRIVRSGYVPHYQAMSRYGAQYAQNQMAMAAPYGGSGQPVIEVGGKLQFTLPGMPIFPTLGDDSILRPAFDWILYSAQAAKFDAELSYVSGGMSWSSDYNIVAPENGDTLDLVGWVTLDNQSGRQFDHARIKLMAGDVNKVEPGPQAVARIQMGAVGGMVQPQVVEKAFEDYHLYTLPQATTIHDRETKQVEFLRASGIRSSRIYVYDGARFDRNFGGYQDVRQVQQYGTLSNPHVWIVREFANSAANHLGVPLPKGRVRFYRRDQDGQVEFTGENEIDHTAQDETVRVYTGNAFDITGERRQTRFQVQMQSNGWVDEGFEIKLRNHKKEAATVRVVEHLYRWTNWVITQESEKHRTVDSKTMEYEVTLGPGEEKTVTYTAHYTW</sequence>
<gene>
    <name evidence="2" type="ordered locus">Acid_4074</name>
</gene>
<dbReference type="PANTHER" id="PTHR38075:SF1">
    <property type="entry name" value="DUF4139 DOMAIN-CONTAINING PROTEIN"/>
    <property type="match status" value="1"/>
</dbReference>
<dbReference type="eggNOG" id="COG5316">
    <property type="taxonomic scope" value="Bacteria"/>
</dbReference>
<dbReference type="PANTHER" id="PTHR38075">
    <property type="entry name" value="DUF4139 DOMAIN-CONTAINING PROTEIN"/>
    <property type="match status" value="1"/>
</dbReference>
<evidence type="ECO:0000313" key="2">
    <source>
        <dbReference type="EMBL" id="ABJ85039.1"/>
    </source>
</evidence>
<dbReference type="OrthoDB" id="9783078at2"/>
<protein>
    <recommendedName>
        <fullName evidence="1">DUF4139 domain-containing protein</fullName>
    </recommendedName>
</protein>
<dbReference type="HOGENOM" id="CLU_039933_0_0_0"/>
<dbReference type="InterPro" id="IPR037291">
    <property type="entry name" value="DUF4139"/>
</dbReference>
<proteinExistence type="predicted"/>
<name>Q01Z76_SOLUE</name>
<dbReference type="STRING" id="234267.Acid_4074"/>
<dbReference type="InParanoid" id="Q01Z76"/>
<dbReference type="AlphaFoldDB" id="Q01Z76"/>